<feature type="compositionally biased region" description="Low complexity" evidence="1">
    <location>
        <begin position="33"/>
        <end position="51"/>
    </location>
</feature>
<feature type="region of interest" description="Disordered" evidence="1">
    <location>
        <begin position="249"/>
        <end position="278"/>
    </location>
</feature>
<dbReference type="EMBL" id="JAGTJQ010000006">
    <property type="protein sequence ID" value="KAH7029783.1"/>
    <property type="molecule type" value="Genomic_DNA"/>
</dbReference>
<name>A0A9P9BMN1_9PEZI</name>
<dbReference type="GeneID" id="70186468"/>
<feature type="compositionally biased region" description="Basic and acidic residues" evidence="1">
    <location>
        <begin position="69"/>
        <end position="78"/>
    </location>
</feature>
<reference evidence="2" key="1">
    <citation type="journal article" date="2021" name="Nat. Commun.">
        <title>Genetic determinants of endophytism in the Arabidopsis root mycobiome.</title>
        <authorList>
            <person name="Mesny F."/>
            <person name="Miyauchi S."/>
            <person name="Thiergart T."/>
            <person name="Pickel B."/>
            <person name="Atanasova L."/>
            <person name="Karlsson M."/>
            <person name="Huettel B."/>
            <person name="Barry K.W."/>
            <person name="Haridas S."/>
            <person name="Chen C."/>
            <person name="Bauer D."/>
            <person name="Andreopoulos W."/>
            <person name="Pangilinan J."/>
            <person name="LaButti K."/>
            <person name="Riley R."/>
            <person name="Lipzen A."/>
            <person name="Clum A."/>
            <person name="Drula E."/>
            <person name="Henrissat B."/>
            <person name="Kohler A."/>
            <person name="Grigoriev I.V."/>
            <person name="Martin F.M."/>
            <person name="Hacquard S."/>
        </authorList>
    </citation>
    <scope>NUCLEOTIDE SEQUENCE</scope>
    <source>
        <strain evidence="2">MPI-CAGE-CH-0230</strain>
    </source>
</reference>
<keyword evidence="3" id="KW-1185">Reference proteome</keyword>
<comment type="caution">
    <text evidence="2">The sequence shown here is derived from an EMBL/GenBank/DDBJ whole genome shotgun (WGS) entry which is preliminary data.</text>
</comment>
<accession>A0A9P9BMN1</accession>
<evidence type="ECO:0000313" key="2">
    <source>
        <dbReference type="EMBL" id="KAH7029783.1"/>
    </source>
</evidence>
<feature type="region of interest" description="Disordered" evidence="1">
    <location>
        <begin position="1"/>
        <end position="92"/>
    </location>
</feature>
<evidence type="ECO:0000256" key="1">
    <source>
        <dbReference type="SAM" id="MobiDB-lite"/>
    </source>
</evidence>
<sequence>MPPGFPPSKCLVPLHTLGHSPPESFQAPLEPDSVSQSNNPSSFASSSMRLSAPFNEPGSSRHGQSQWTHRSDVTRETPDGEVPASLQENSESSFALSAAEAVVFNQPIIDNTSHDITQPPHPHNRPGSASTHEDDLTIDSLTQGQARSTSFYTGTDTSGHGNYPFITNSTSHFLDFHVNGDNGYTAYRADFPYLLNTNNSTHAHLCTTVACTDPGCYTHTNLSLLQEHYLIGIGSIFAHIDHEGQTYNDDISIDGDHERQSNRAQPNLWDNDGMDQAK</sequence>
<dbReference type="Proteomes" id="UP000756346">
    <property type="component" value="Unassembled WGS sequence"/>
</dbReference>
<dbReference type="RefSeq" id="XP_046012071.1">
    <property type="nucleotide sequence ID" value="XM_046156922.1"/>
</dbReference>
<proteinExistence type="predicted"/>
<gene>
    <name evidence="2" type="ORF">B0I36DRAFT_350596</name>
</gene>
<organism evidence="2 3">
    <name type="scientific">Microdochium trichocladiopsis</name>
    <dbReference type="NCBI Taxonomy" id="1682393"/>
    <lineage>
        <taxon>Eukaryota</taxon>
        <taxon>Fungi</taxon>
        <taxon>Dikarya</taxon>
        <taxon>Ascomycota</taxon>
        <taxon>Pezizomycotina</taxon>
        <taxon>Sordariomycetes</taxon>
        <taxon>Xylariomycetidae</taxon>
        <taxon>Xylariales</taxon>
        <taxon>Microdochiaceae</taxon>
        <taxon>Microdochium</taxon>
    </lineage>
</organism>
<dbReference type="AlphaFoldDB" id="A0A9P9BMN1"/>
<protein>
    <submittedName>
        <fullName evidence="2">Uncharacterized protein</fullName>
    </submittedName>
</protein>
<feature type="compositionally biased region" description="Polar residues" evidence="1">
    <location>
        <begin position="57"/>
        <end position="68"/>
    </location>
</feature>
<evidence type="ECO:0000313" key="3">
    <source>
        <dbReference type="Proteomes" id="UP000756346"/>
    </source>
</evidence>
<feature type="region of interest" description="Disordered" evidence="1">
    <location>
        <begin position="111"/>
        <end position="134"/>
    </location>
</feature>